<sequence>MTTATTLTTDGALAVAAALRIQTLPLALALHPRHTDHRELDAARDAALSDLRERGVLNSDDEVRDDELATALLTIAHPERQLVARILRGENPDADTMIRFCLARRGLDHAVAIRTDDTLEIASVWVDADPLTLTRPLLSALGPCEPAEIAVCSAPTDELRRFLDATDAGHTGGGYAPSLSEPAAAAIGSALRQRHSVAEIVCYSHRDGRAVRSPAAAAVYDTAAGRIVGGGSVTADGQTWTTLSPGSDHRLTQVIATLIESLPEGGWMP</sequence>
<dbReference type="EMBL" id="WEGK01000013">
    <property type="protein sequence ID" value="MQY22481.1"/>
    <property type="molecule type" value="Genomic_DNA"/>
</dbReference>
<keyword evidence="4" id="KW-0143">Chaperone</keyword>
<dbReference type="Proteomes" id="UP000438448">
    <property type="component" value="Unassembled WGS sequence"/>
</dbReference>
<evidence type="ECO:0000256" key="3">
    <source>
        <dbReference type="ARBA" id="ARBA00022490"/>
    </source>
</evidence>
<dbReference type="RefSeq" id="WP_153414069.1">
    <property type="nucleotide sequence ID" value="NZ_WEGK01000013.1"/>
</dbReference>
<evidence type="ECO:0000313" key="5">
    <source>
        <dbReference type="EMBL" id="MQY22481.1"/>
    </source>
</evidence>
<evidence type="ECO:0000256" key="2">
    <source>
        <dbReference type="ARBA" id="ARBA00006411"/>
    </source>
</evidence>
<proteinExistence type="inferred from homology"/>
<dbReference type="AlphaFoldDB" id="A0A7K0DAA6"/>
<gene>
    <name evidence="5" type="primary">espG1_2</name>
    <name evidence="5" type="ORF">NRB20_55990</name>
</gene>
<comment type="caution">
    <text evidence="5">The sequence shown here is derived from an EMBL/GenBank/DDBJ whole genome shotgun (WGS) entry which is preliminary data.</text>
</comment>
<dbReference type="OrthoDB" id="3681944at2"/>
<evidence type="ECO:0000256" key="4">
    <source>
        <dbReference type="ARBA" id="ARBA00023186"/>
    </source>
</evidence>
<organism evidence="5 6">
    <name type="scientific">Nocardia macrotermitis</name>
    <dbReference type="NCBI Taxonomy" id="2585198"/>
    <lineage>
        <taxon>Bacteria</taxon>
        <taxon>Bacillati</taxon>
        <taxon>Actinomycetota</taxon>
        <taxon>Actinomycetes</taxon>
        <taxon>Mycobacteriales</taxon>
        <taxon>Nocardiaceae</taxon>
        <taxon>Nocardia</taxon>
    </lineage>
</organism>
<reference evidence="5 6" key="1">
    <citation type="submission" date="2019-10" db="EMBL/GenBank/DDBJ databases">
        <title>Nocardia macrotermitis sp. nov. and Nocardia aurantia sp. nov., isolated from the gut of fungus growing-termite Macrotermes natalensis.</title>
        <authorList>
            <person name="Benndorf R."/>
            <person name="Schwitalla J."/>
            <person name="Martin K."/>
            <person name="De Beer W."/>
            <person name="Kaster A.-K."/>
            <person name="Vollmers J."/>
            <person name="Poulsen M."/>
            <person name="Beemelmanns C."/>
        </authorList>
    </citation>
    <scope>NUCLEOTIDE SEQUENCE [LARGE SCALE GENOMIC DNA]</scope>
    <source>
        <strain evidence="5 6">RB20</strain>
    </source>
</reference>
<keyword evidence="3" id="KW-0963">Cytoplasm</keyword>
<dbReference type="Pfam" id="PF14011">
    <property type="entry name" value="ESX-1_EspG"/>
    <property type="match status" value="1"/>
</dbReference>
<comment type="subcellular location">
    <subcellularLocation>
        <location evidence="1">Cytoplasm</location>
    </subcellularLocation>
</comment>
<evidence type="ECO:0000313" key="6">
    <source>
        <dbReference type="Proteomes" id="UP000438448"/>
    </source>
</evidence>
<protein>
    <submittedName>
        <fullName evidence="5">ESX-1 secretion-associated protein EspG1</fullName>
    </submittedName>
</protein>
<accession>A0A7K0DAA6</accession>
<evidence type="ECO:0000256" key="1">
    <source>
        <dbReference type="ARBA" id="ARBA00004496"/>
    </source>
</evidence>
<comment type="similarity">
    <text evidence="2">Belongs to the EspG family.</text>
</comment>
<dbReference type="InterPro" id="IPR025734">
    <property type="entry name" value="EspG"/>
</dbReference>
<keyword evidence="6" id="KW-1185">Reference proteome</keyword>
<name>A0A7K0DAA6_9NOCA</name>